<protein>
    <recommendedName>
        <fullName evidence="3">F-box domain-containing protein</fullName>
    </recommendedName>
</protein>
<dbReference type="Proteomes" id="UP000313359">
    <property type="component" value="Unassembled WGS sequence"/>
</dbReference>
<keyword evidence="2" id="KW-1185">Reference proteome</keyword>
<gene>
    <name evidence="1" type="ORF">L227DRAFT_500037</name>
</gene>
<accession>A0A5C2SD97</accession>
<dbReference type="SUPFAM" id="SSF52047">
    <property type="entry name" value="RNI-like"/>
    <property type="match status" value="1"/>
</dbReference>
<dbReference type="EMBL" id="ML122261">
    <property type="protein sequence ID" value="RPD61762.1"/>
    <property type="molecule type" value="Genomic_DNA"/>
</dbReference>
<dbReference type="Gene3D" id="3.80.10.10">
    <property type="entry name" value="Ribonuclease Inhibitor"/>
    <property type="match status" value="1"/>
</dbReference>
<evidence type="ECO:0008006" key="3">
    <source>
        <dbReference type="Google" id="ProtNLM"/>
    </source>
</evidence>
<evidence type="ECO:0000313" key="2">
    <source>
        <dbReference type="Proteomes" id="UP000313359"/>
    </source>
</evidence>
<reference evidence="1" key="1">
    <citation type="journal article" date="2018" name="Genome Biol. Evol.">
        <title>Genomics and development of Lentinus tigrinus, a white-rot wood-decaying mushroom with dimorphic fruiting bodies.</title>
        <authorList>
            <person name="Wu B."/>
            <person name="Xu Z."/>
            <person name="Knudson A."/>
            <person name="Carlson A."/>
            <person name="Chen N."/>
            <person name="Kovaka S."/>
            <person name="LaButti K."/>
            <person name="Lipzen A."/>
            <person name="Pennachio C."/>
            <person name="Riley R."/>
            <person name="Schakwitz W."/>
            <person name="Umezawa K."/>
            <person name="Ohm R.A."/>
            <person name="Grigoriev I.V."/>
            <person name="Nagy L.G."/>
            <person name="Gibbons J."/>
            <person name="Hibbett D."/>
        </authorList>
    </citation>
    <scope>NUCLEOTIDE SEQUENCE [LARGE SCALE GENOMIC DNA]</scope>
    <source>
        <strain evidence="1">ALCF2SS1-6</strain>
    </source>
</reference>
<dbReference type="AlphaFoldDB" id="A0A5C2SD97"/>
<evidence type="ECO:0000313" key="1">
    <source>
        <dbReference type="EMBL" id="RPD61762.1"/>
    </source>
</evidence>
<dbReference type="InterPro" id="IPR032675">
    <property type="entry name" value="LRR_dom_sf"/>
</dbReference>
<sequence length="336" mass="38793">MEQDLTHESLSLTPLVLRTHKTIESLRLMMESASLTRMGELTWPNLHEITFSGEFLTSSTTTGLPFAHLLQRTPRLRILSVKVALRYGSDRLSILGRTPQPWIKALKLRSLALSYPDPVDVIFCANMAALTHLSLCDSPRYHYHLAFTIVSNRYSAPILTSAECLSILKRMNMPALESLALSYIADEADDDLLRYVTEAFPRLHTLELHRYRKNRRDIVQHAHIAHLLSRAEMLRHVFLNLDFHDDHGPPGKGDWHEVVHSFDPIHNARGFELVTIMERCPGLKYVALLRHYELASKWVEYYPSRWAKSRYVIVPKWYAIPLTVLSRRLTFQQGFS</sequence>
<dbReference type="OrthoDB" id="3208561at2759"/>
<organism evidence="1 2">
    <name type="scientific">Lentinus tigrinus ALCF2SS1-6</name>
    <dbReference type="NCBI Taxonomy" id="1328759"/>
    <lineage>
        <taxon>Eukaryota</taxon>
        <taxon>Fungi</taxon>
        <taxon>Dikarya</taxon>
        <taxon>Basidiomycota</taxon>
        <taxon>Agaricomycotina</taxon>
        <taxon>Agaricomycetes</taxon>
        <taxon>Polyporales</taxon>
        <taxon>Polyporaceae</taxon>
        <taxon>Lentinus</taxon>
    </lineage>
</organism>
<name>A0A5C2SD97_9APHY</name>
<proteinExistence type="predicted"/>